<dbReference type="CDD" id="cd10442">
    <property type="entry name" value="GIY-YIG_PLEs"/>
    <property type="match status" value="1"/>
</dbReference>
<dbReference type="InterPro" id="IPR000305">
    <property type="entry name" value="GIY-YIG_endonuc"/>
</dbReference>
<gene>
    <name evidence="4" type="ORF">ACEWY4_005837</name>
</gene>
<reference evidence="4 5" key="1">
    <citation type="submission" date="2024-09" db="EMBL/GenBank/DDBJ databases">
        <title>A chromosome-level genome assembly of Gray's grenadier anchovy, Coilia grayii.</title>
        <authorList>
            <person name="Fu Z."/>
        </authorList>
    </citation>
    <scope>NUCLEOTIDE SEQUENCE [LARGE SCALE GENOMIC DNA]</scope>
    <source>
        <strain evidence="4">G4</strain>
        <tissue evidence="4">Muscle</tissue>
    </source>
</reference>
<feature type="domain" description="GIY-YIG" evidence="2">
    <location>
        <begin position="611"/>
        <end position="709"/>
    </location>
</feature>
<dbReference type="Proteomes" id="UP001591681">
    <property type="component" value="Unassembled WGS sequence"/>
</dbReference>
<evidence type="ECO:0000313" key="5">
    <source>
        <dbReference type="Proteomes" id="UP001591681"/>
    </source>
</evidence>
<dbReference type="InterPro" id="IPR000477">
    <property type="entry name" value="RT_dom"/>
</dbReference>
<accession>A0ABD1KJR9</accession>
<dbReference type="SUPFAM" id="SSF82771">
    <property type="entry name" value="GIY-YIG endonuclease"/>
    <property type="match status" value="1"/>
</dbReference>
<dbReference type="InterPro" id="IPR058912">
    <property type="entry name" value="HTH_animal"/>
</dbReference>
<dbReference type="AlphaFoldDB" id="A0ABD1KJR9"/>
<feature type="region of interest" description="Disordered" evidence="1">
    <location>
        <begin position="1"/>
        <end position="39"/>
    </location>
</feature>
<dbReference type="InterPro" id="IPR035901">
    <property type="entry name" value="GIY-YIG_endonuc_sf"/>
</dbReference>
<organism evidence="4 5">
    <name type="scientific">Coilia grayii</name>
    <name type="common">Gray's grenadier anchovy</name>
    <dbReference type="NCBI Taxonomy" id="363190"/>
    <lineage>
        <taxon>Eukaryota</taxon>
        <taxon>Metazoa</taxon>
        <taxon>Chordata</taxon>
        <taxon>Craniata</taxon>
        <taxon>Vertebrata</taxon>
        <taxon>Euteleostomi</taxon>
        <taxon>Actinopterygii</taxon>
        <taxon>Neopterygii</taxon>
        <taxon>Teleostei</taxon>
        <taxon>Clupei</taxon>
        <taxon>Clupeiformes</taxon>
        <taxon>Clupeoidei</taxon>
        <taxon>Engraulidae</taxon>
        <taxon>Coilinae</taxon>
        <taxon>Coilia</taxon>
    </lineage>
</organism>
<feature type="compositionally biased region" description="Basic and acidic residues" evidence="1">
    <location>
        <begin position="9"/>
        <end position="26"/>
    </location>
</feature>
<dbReference type="PROSITE" id="PS50878">
    <property type="entry name" value="RT_POL"/>
    <property type="match status" value="1"/>
</dbReference>
<comment type="caution">
    <text evidence="4">The sequence shown here is derived from an EMBL/GenBank/DDBJ whole genome shotgun (WGS) entry which is preliminary data.</text>
</comment>
<sequence length="718" mass="82715">MSTATRPMENNRAEKISEEEEGHRGQENGQKQKVFKGKSNFMPPRSKNMFIETYCQLVQNDIEVLLKRKQEYKIQNNMPTTERKALKELIDDPSVIVKPCDKGGGICVLDTEDYEREIHRQLSVARFYERLPGNPTSKFKTFINEKLIYYKEKGEITIHEYNYMTVVHPVTPVFYTLPKVHKSLINPPGRPIVAGIGGLTEKISSFVDTFLKPYVLSLPSFTRDSIDMIKTLEDLPTIGEDIILATFDVESLYTMIPHEGGLEAIQYFLSQRPLEEKPSTDCICKLAEIVLTCNFFLFQNNFYLQVNGTAMGSKMACNYANLFVGYLEHKIIFNENKNPFLSHIKLYKRFVDDILVLYNGTHEELQAFHNFLNESCSCLKFTMEANETCINFLDIQIQKTNSGLETNIYRKPTDRNTLLRADSFHPTSLKRSLPISQMKRVRRICSTGNTFQEQSEAMMARFRDRGYPEDCLQVAAHRVQNTTQLESLEPTTRLKTERQVQCIISYSSLANEIKQVIHKHWHIIQSDPTCPKALQALPRLVYKRPRNIRDSIVKADHPPPPTPSHFLRPIPNGFYPCGRCAQDNFTHKCQTFTHPSTGQKIDIKSRITCNSINVIYMIKCPCGQAYVGKTCRTLKTRISEHRSNIRNNNEKSPLAVHFKKLGHTLSSLRFIGIEQVKTHRRGGDTENQLLKRECFWIHFLQTLAPKGLNEELDIRPFL</sequence>
<proteinExistence type="predicted"/>
<dbReference type="Pfam" id="PF01541">
    <property type="entry name" value="GIY-YIG"/>
    <property type="match status" value="1"/>
</dbReference>
<protein>
    <recommendedName>
        <fullName evidence="6">Reverse transcriptase domain-containing protein</fullName>
    </recommendedName>
</protein>
<dbReference type="Pfam" id="PF26215">
    <property type="entry name" value="HTH_animal"/>
    <property type="match status" value="1"/>
</dbReference>
<feature type="domain" description="Reverse transcriptase" evidence="3">
    <location>
        <begin position="158"/>
        <end position="408"/>
    </location>
</feature>
<dbReference type="PROSITE" id="PS50164">
    <property type="entry name" value="GIY_YIG"/>
    <property type="match status" value="1"/>
</dbReference>
<evidence type="ECO:0000259" key="3">
    <source>
        <dbReference type="PROSITE" id="PS50878"/>
    </source>
</evidence>
<dbReference type="Gene3D" id="3.40.1440.10">
    <property type="entry name" value="GIY-YIG endonuclease"/>
    <property type="match status" value="1"/>
</dbReference>
<dbReference type="PANTHER" id="PTHR21301:SF13">
    <property type="match status" value="1"/>
</dbReference>
<evidence type="ECO:0000313" key="4">
    <source>
        <dbReference type="EMBL" id="KAL2099357.1"/>
    </source>
</evidence>
<evidence type="ECO:0008006" key="6">
    <source>
        <dbReference type="Google" id="ProtNLM"/>
    </source>
</evidence>
<dbReference type="PANTHER" id="PTHR21301">
    <property type="entry name" value="REVERSE TRANSCRIPTASE"/>
    <property type="match status" value="1"/>
</dbReference>
<evidence type="ECO:0000256" key="1">
    <source>
        <dbReference type="SAM" id="MobiDB-lite"/>
    </source>
</evidence>
<keyword evidence="5" id="KW-1185">Reference proteome</keyword>
<evidence type="ECO:0000259" key="2">
    <source>
        <dbReference type="PROSITE" id="PS50164"/>
    </source>
</evidence>
<name>A0ABD1KJR9_9TELE</name>
<dbReference type="EMBL" id="JBHFQA010000005">
    <property type="protein sequence ID" value="KAL2099357.1"/>
    <property type="molecule type" value="Genomic_DNA"/>
</dbReference>